<organism evidence="4 5">
    <name type="scientific">Fluviicola chungangensis</name>
    <dbReference type="NCBI Taxonomy" id="2597671"/>
    <lineage>
        <taxon>Bacteria</taxon>
        <taxon>Pseudomonadati</taxon>
        <taxon>Bacteroidota</taxon>
        <taxon>Flavobacteriia</taxon>
        <taxon>Flavobacteriales</taxon>
        <taxon>Crocinitomicaceae</taxon>
        <taxon>Fluviicola</taxon>
    </lineage>
</organism>
<comment type="subcellular location">
    <subcellularLocation>
        <location evidence="1">Membrane</location>
    </subcellularLocation>
</comment>
<dbReference type="RefSeq" id="WP_144331515.1">
    <property type="nucleotide sequence ID" value="NZ_VLPL01000001.1"/>
</dbReference>
<sequence length="362" mass="41351">MKQILHISISGTMKLVAKTGLFFVVYNLSSHITTGQTISEKIDRVVHEYDSMGGYNGIIIVGFGADSVLTFNYGYQDPLTKKERISLTDRFDLASLAKEFTGLATVKLIEKGTIHPDDCIGKYLPELKPALQKVTIKQLANHTNGIHDFYSLTTRHDTVNKQEALEMLFQLDTTVFPPGSKWGYSNSGYLLLSEIIERVTKMPFQDHCLSEILVPLGMTSACYLPACGEKLYGYTDELKPVVYNAFSSGEAGMYASGEDMIAYYQTVCRNPEKWQKYFALTYKFSEASNTENWNYGFGWYFTEDRLGKFRAHSGRNWGAHTYIRWYEKSNTFLCLLSNKKSDHFFKKMREELSDLLVEEMCR</sequence>
<protein>
    <submittedName>
        <fullName evidence="4">Beta-lactamase family protein</fullName>
    </submittedName>
</protein>
<dbReference type="GO" id="GO:0016020">
    <property type="term" value="C:membrane"/>
    <property type="evidence" value="ECO:0007669"/>
    <property type="project" value="UniProtKB-SubCell"/>
</dbReference>
<proteinExistence type="predicted"/>
<dbReference type="Pfam" id="PF00144">
    <property type="entry name" value="Beta-lactamase"/>
    <property type="match status" value="1"/>
</dbReference>
<dbReference type="OrthoDB" id="9793489at2"/>
<dbReference type="Proteomes" id="UP000316008">
    <property type="component" value="Unassembled WGS sequence"/>
</dbReference>
<name>A0A556N781_9FLAO</name>
<dbReference type="InterPro" id="IPR012338">
    <property type="entry name" value="Beta-lactam/transpept-like"/>
</dbReference>
<evidence type="ECO:0000313" key="5">
    <source>
        <dbReference type="Proteomes" id="UP000316008"/>
    </source>
</evidence>
<dbReference type="PANTHER" id="PTHR46825:SF11">
    <property type="entry name" value="PENICILLIN-BINDING PROTEIN 4"/>
    <property type="match status" value="1"/>
</dbReference>
<dbReference type="PANTHER" id="PTHR46825">
    <property type="entry name" value="D-ALANYL-D-ALANINE-CARBOXYPEPTIDASE/ENDOPEPTIDASE AMPH"/>
    <property type="match status" value="1"/>
</dbReference>
<comment type="caution">
    <text evidence="4">The sequence shown here is derived from an EMBL/GenBank/DDBJ whole genome shotgun (WGS) entry which is preliminary data.</text>
</comment>
<dbReference type="InterPro" id="IPR001466">
    <property type="entry name" value="Beta-lactam-related"/>
</dbReference>
<evidence type="ECO:0000313" key="4">
    <source>
        <dbReference type="EMBL" id="TSJ47980.1"/>
    </source>
</evidence>
<gene>
    <name evidence="4" type="ORF">FO442_02280</name>
</gene>
<dbReference type="InterPro" id="IPR050491">
    <property type="entry name" value="AmpC-like"/>
</dbReference>
<dbReference type="EMBL" id="VLPL01000001">
    <property type="protein sequence ID" value="TSJ47980.1"/>
    <property type="molecule type" value="Genomic_DNA"/>
</dbReference>
<evidence type="ECO:0000256" key="1">
    <source>
        <dbReference type="ARBA" id="ARBA00004370"/>
    </source>
</evidence>
<evidence type="ECO:0000259" key="3">
    <source>
        <dbReference type="Pfam" id="PF00144"/>
    </source>
</evidence>
<keyword evidence="2" id="KW-0472">Membrane</keyword>
<dbReference type="AlphaFoldDB" id="A0A556N781"/>
<dbReference type="Gene3D" id="3.40.710.10">
    <property type="entry name" value="DD-peptidase/beta-lactamase superfamily"/>
    <property type="match status" value="1"/>
</dbReference>
<evidence type="ECO:0000256" key="2">
    <source>
        <dbReference type="ARBA" id="ARBA00023136"/>
    </source>
</evidence>
<dbReference type="SUPFAM" id="SSF56601">
    <property type="entry name" value="beta-lactamase/transpeptidase-like"/>
    <property type="match status" value="1"/>
</dbReference>
<accession>A0A556N781</accession>
<reference evidence="4 5" key="1">
    <citation type="submission" date="2019-07" db="EMBL/GenBank/DDBJ databases">
        <authorList>
            <person name="Huq M.A."/>
        </authorList>
    </citation>
    <scope>NUCLEOTIDE SEQUENCE [LARGE SCALE GENOMIC DNA]</scope>
    <source>
        <strain evidence="4 5">MAH-3</strain>
    </source>
</reference>
<keyword evidence="5" id="KW-1185">Reference proteome</keyword>
<feature type="domain" description="Beta-lactamase-related" evidence="3">
    <location>
        <begin position="42"/>
        <end position="350"/>
    </location>
</feature>